<keyword evidence="5 6" id="KW-0472">Membrane</keyword>
<comment type="subcellular location">
    <subcellularLocation>
        <location evidence="1">Cell membrane</location>
        <topology evidence="1">Multi-pass membrane protein</topology>
    </subcellularLocation>
</comment>
<evidence type="ECO:0000256" key="4">
    <source>
        <dbReference type="ARBA" id="ARBA00022989"/>
    </source>
</evidence>
<keyword evidence="3 6" id="KW-0812">Transmembrane</keyword>
<evidence type="ECO:0000313" key="9">
    <source>
        <dbReference type="Proteomes" id="UP001209257"/>
    </source>
</evidence>
<keyword evidence="2" id="KW-1003">Cell membrane</keyword>
<evidence type="ECO:0000256" key="2">
    <source>
        <dbReference type="ARBA" id="ARBA00022475"/>
    </source>
</evidence>
<dbReference type="InterPro" id="IPR019108">
    <property type="entry name" value="Caa3_assmbl_CtaG-rel"/>
</dbReference>
<dbReference type="Pfam" id="PF09678">
    <property type="entry name" value="Caa3_CtaG"/>
    <property type="match status" value="1"/>
</dbReference>
<sequence>MHVARIIAGLAALVPFSSQAHSPFASSGQEAVAAGLSVLIVLVLWCVYVRGVRYASALKWRQGLFHLAMIITVFTIVGPLDTWAEQSSSAHMTQHMFMIVVIAPALAMSKPLLQIYRGSGRYVKTPLKKAFAITQYPMGCAYIHAAVIWFWHIPQFYMLALTNPWVHVFEHACFIVSAVWFWWACLNATIKKAPMALLAMVFTLMHTGFLGALLTFAPSPFYGEARSLADQQLAGLLMWVMGGLPYIIAGFWMGARWYRQLQRSVFHT</sequence>
<dbReference type="Proteomes" id="UP001209257">
    <property type="component" value="Unassembled WGS sequence"/>
</dbReference>
<feature type="chain" id="PRO_5046467885" evidence="7">
    <location>
        <begin position="21"/>
        <end position="268"/>
    </location>
</feature>
<name>A0ABT2VUY0_9ALTE</name>
<keyword evidence="9" id="KW-1185">Reference proteome</keyword>
<protein>
    <submittedName>
        <fullName evidence="8">Cytochrome c oxidase assembly protein</fullName>
    </submittedName>
</protein>
<evidence type="ECO:0000256" key="1">
    <source>
        <dbReference type="ARBA" id="ARBA00004651"/>
    </source>
</evidence>
<dbReference type="EMBL" id="JAOTJC010000016">
    <property type="protein sequence ID" value="MCU7556031.1"/>
    <property type="molecule type" value="Genomic_DNA"/>
</dbReference>
<dbReference type="RefSeq" id="WP_262996294.1">
    <property type="nucleotide sequence ID" value="NZ_JAOTJC010000016.1"/>
</dbReference>
<accession>A0ABT2VUY0</accession>
<feature type="transmembrane region" description="Helical" evidence="6">
    <location>
        <begin position="165"/>
        <end position="183"/>
    </location>
</feature>
<evidence type="ECO:0000256" key="5">
    <source>
        <dbReference type="ARBA" id="ARBA00023136"/>
    </source>
</evidence>
<keyword evidence="7" id="KW-0732">Signal</keyword>
<feature type="transmembrane region" description="Helical" evidence="6">
    <location>
        <begin position="92"/>
        <end position="109"/>
    </location>
</feature>
<comment type="caution">
    <text evidence="8">The sequence shown here is derived from an EMBL/GenBank/DDBJ whole genome shotgun (WGS) entry which is preliminary data.</text>
</comment>
<feature type="transmembrane region" description="Helical" evidence="6">
    <location>
        <begin position="130"/>
        <end position="153"/>
    </location>
</feature>
<feature type="transmembrane region" description="Helical" evidence="6">
    <location>
        <begin position="63"/>
        <end position="80"/>
    </location>
</feature>
<proteinExistence type="predicted"/>
<organism evidence="8 9">
    <name type="scientific">Alteromonas salexigens</name>
    <dbReference type="NCBI Taxonomy" id="2982530"/>
    <lineage>
        <taxon>Bacteria</taxon>
        <taxon>Pseudomonadati</taxon>
        <taxon>Pseudomonadota</taxon>
        <taxon>Gammaproteobacteria</taxon>
        <taxon>Alteromonadales</taxon>
        <taxon>Alteromonadaceae</taxon>
        <taxon>Alteromonas/Salinimonas group</taxon>
        <taxon>Alteromonas</taxon>
    </lineage>
</organism>
<keyword evidence="4 6" id="KW-1133">Transmembrane helix</keyword>
<evidence type="ECO:0000256" key="3">
    <source>
        <dbReference type="ARBA" id="ARBA00022692"/>
    </source>
</evidence>
<evidence type="ECO:0000313" key="8">
    <source>
        <dbReference type="EMBL" id="MCU7556031.1"/>
    </source>
</evidence>
<gene>
    <name evidence="8" type="ORF">OCL06_15680</name>
</gene>
<reference evidence="9" key="1">
    <citation type="submission" date="2023-07" db="EMBL/GenBank/DDBJ databases">
        <title>Study on multiphase classification of strain Alteromonas salexigens isolated from the Yellow Sea.</title>
        <authorList>
            <person name="Sun L."/>
        </authorList>
    </citation>
    <scope>NUCLEOTIDE SEQUENCE [LARGE SCALE GENOMIC DNA]</scope>
    <source>
        <strain evidence="9">ASW11-19</strain>
    </source>
</reference>
<feature type="transmembrane region" description="Helical" evidence="6">
    <location>
        <begin position="30"/>
        <end position="51"/>
    </location>
</feature>
<feature type="transmembrane region" description="Helical" evidence="6">
    <location>
        <begin position="195"/>
        <end position="216"/>
    </location>
</feature>
<feature type="signal peptide" evidence="7">
    <location>
        <begin position="1"/>
        <end position="20"/>
    </location>
</feature>
<feature type="transmembrane region" description="Helical" evidence="6">
    <location>
        <begin position="236"/>
        <end position="255"/>
    </location>
</feature>
<evidence type="ECO:0000256" key="7">
    <source>
        <dbReference type="SAM" id="SignalP"/>
    </source>
</evidence>
<evidence type="ECO:0000256" key="6">
    <source>
        <dbReference type="SAM" id="Phobius"/>
    </source>
</evidence>